<protein>
    <submittedName>
        <fullName evidence="1">Uncharacterized protein</fullName>
    </submittedName>
</protein>
<evidence type="ECO:0000313" key="2">
    <source>
        <dbReference type="Proteomes" id="UP001597545"/>
    </source>
</evidence>
<reference evidence="2" key="1">
    <citation type="journal article" date="2019" name="Int. J. Syst. Evol. Microbiol.">
        <title>The Global Catalogue of Microorganisms (GCM) 10K type strain sequencing project: providing services to taxonomists for standard genome sequencing and annotation.</title>
        <authorList>
            <consortium name="The Broad Institute Genomics Platform"/>
            <consortium name="The Broad Institute Genome Sequencing Center for Infectious Disease"/>
            <person name="Wu L."/>
            <person name="Ma J."/>
        </authorList>
    </citation>
    <scope>NUCLEOTIDE SEQUENCE [LARGE SCALE GENOMIC DNA]</scope>
    <source>
        <strain evidence="2">KCTC 42662</strain>
    </source>
</reference>
<gene>
    <name evidence="1" type="ORF">ACFSR5_14850</name>
</gene>
<dbReference type="EMBL" id="JBHULR010000007">
    <property type="protein sequence ID" value="MFD2548926.1"/>
    <property type="molecule type" value="Genomic_DNA"/>
</dbReference>
<proteinExistence type="predicted"/>
<name>A0ABW5KJX5_9SPHI</name>
<sequence length="80" mass="8575">MRPPLTGAGKVITQGYPWANFGLSVTRRIVVTGCSHHSSSSSVIEMGQADRIDFLGACDTVAASQKMQLFYSGHNTDIDS</sequence>
<dbReference type="RefSeq" id="WP_380905183.1">
    <property type="nucleotide sequence ID" value="NZ_JBHUEG010000006.1"/>
</dbReference>
<organism evidence="1 2">
    <name type="scientific">Sphingobacterium suaedae</name>
    <dbReference type="NCBI Taxonomy" id="1686402"/>
    <lineage>
        <taxon>Bacteria</taxon>
        <taxon>Pseudomonadati</taxon>
        <taxon>Bacteroidota</taxon>
        <taxon>Sphingobacteriia</taxon>
        <taxon>Sphingobacteriales</taxon>
        <taxon>Sphingobacteriaceae</taxon>
        <taxon>Sphingobacterium</taxon>
    </lineage>
</organism>
<comment type="caution">
    <text evidence="1">The sequence shown here is derived from an EMBL/GenBank/DDBJ whole genome shotgun (WGS) entry which is preliminary data.</text>
</comment>
<evidence type="ECO:0000313" key="1">
    <source>
        <dbReference type="EMBL" id="MFD2548926.1"/>
    </source>
</evidence>
<accession>A0ABW5KJX5</accession>
<keyword evidence="2" id="KW-1185">Reference proteome</keyword>
<dbReference type="Proteomes" id="UP001597545">
    <property type="component" value="Unassembled WGS sequence"/>
</dbReference>